<accession>A0A1A8IJA4</accession>
<protein>
    <submittedName>
        <fullName evidence="1">Zinc finger protein 64 homolog</fullName>
    </submittedName>
</protein>
<dbReference type="AlphaFoldDB" id="A0A1A8IJA4"/>
<sequence length="243" mass="27239">IRRFASGVTTEIHELYPTFMRQLSYCIFEVDAEDARRLVGAKRSELEGTHGMVNLTDADVIQRISKEEWRLHCRRRTRGAEESTLLIQNLLDAFHCVVVEVSPDIHICGFCKQQYNNFEVFLAHKQNGCSFPNPNTAASAVTTAFTDSSPGFVVGEDAYQTCVVRSVKKTLTKSQKTPCKKLKPAVASKRHSCCFSGCTFKTQYGQKDMDRHLKTHTGEMMSNTAGSMEGQSSKLAPLQLNFE</sequence>
<organism evidence="1">
    <name type="scientific">Nothobranchius kuhntae</name>
    <name type="common">Beira killifish</name>
    <dbReference type="NCBI Taxonomy" id="321403"/>
    <lineage>
        <taxon>Eukaryota</taxon>
        <taxon>Metazoa</taxon>
        <taxon>Chordata</taxon>
        <taxon>Craniata</taxon>
        <taxon>Vertebrata</taxon>
        <taxon>Euteleostomi</taxon>
        <taxon>Actinopterygii</taxon>
        <taxon>Neopterygii</taxon>
        <taxon>Teleostei</taxon>
        <taxon>Neoteleostei</taxon>
        <taxon>Acanthomorphata</taxon>
        <taxon>Ovalentaria</taxon>
        <taxon>Atherinomorphae</taxon>
        <taxon>Cyprinodontiformes</taxon>
        <taxon>Nothobranchiidae</taxon>
        <taxon>Nothobranchius</taxon>
    </lineage>
</organism>
<proteinExistence type="predicted"/>
<name>A0A1A8IJA4_NOTKU</name>
<dbReference type="PANTHER" id="PTHR24401">
    <property type="entry name" value="SI:CH211-243P7.3-RELATED"/>
    <property type="match status" value="1"/>
</dbReference>
<reference evidence="1" key="1">
    <citation type="submission" date="2016-05" db="EMBL/GenBank/DDBJ databases">
        <authorList>
            <person name="Lavstsen T."/>
            <person name="Jespersen J.S."/>
        </authorList>
    </citation>
    <scope>NUCLEOTIDE SEQUENCE</scope>
    <source>
        <tissue evidence="1">Brain</tissue>
    </source>
</reference>
<reference evidence="1" key="2">
    <citation type="submission" date="2016-06" db="EMBL/GenBank/DDBJ databases">
        <title>The genome of a short-lived fish provides insights into sex chromosome evolution and the genetic control of aging.</title>
        <authorList>
            <person name="Reichwald K."/>
            <person name="Felder M."/>
            <person name="Petzold A."/>
            <person name="Koch P."/>
            <person name="Groth M."/>
            <person name="Platzer M."/>
        </authorList>
    </citation>
    <scope>NUCLEOTIDE SEQUENCE</scope>
    <source>
        <tissue evidence="1">Brain</tissue>
    </source>
</reference>
<dbReference type="PANTHER" id="PTHR24401:SF29">
    <property type="entry name" value="SI:CH211-243P7.3-RELATED"/>
    <property type="match status" value="1"/>
</dbReference>
<gene>
    <name evidence="1" type="primary">ZFP64</name>
</gene>
<evidence type="ECO:0000313" key="1">
    <source>
        <dbReference type="EMBL" id="SBQ97258.1"/>
    </source>
</evidence>
<feature type="non-terminal residue" evidence="1">
    <location>
        <position position="1"/>
    </location>
</feature>
<dbReference type="EMBL" id="HAED01010976">
    <property type="protein sequence ID" value="SBQ97258.1"/>
    <property type="molecule type" value="Transcribed_RNA"/>
</dbReference>